<organism evidence="1 2">
    <name type="scientific">Methanococcus vannielii (strain ATCC 35089 / DSM 1224 / JCM 13029 / OCM 148 / SB)</name>
    <dbReference type="NCBI Taxonomy" id="406327"/>
    <lineage>
        <taxon>Archaea</taxon>
        <taxon>Methanobacteriati</taxon>
        <taxon>Methanobacteriota</taxon>
        <taxon>Methanomada group</taxon>
        <taxon>Methanococci</taxon>
        <taxon>Methanococcales</taxon>
        <taxon>Methanococcaceae</taxon>
        <taxon>Methanococcus</taxon>
    </lineage>
</organism>
<dbReference type="EMBL" id="CP000742">
    <property type="protein sequence ID" value="ABR53951.1"/>
    <property type="molecule type" value="Genomic_DNA"/>
</dbReference>
<keyword evidence="2" id="KW-1185">Reference proteome</keyword>
<dbReference type="STRING" id="406327.Mevan_0036"/>
<dbReference type="eggNOG" id="arCOG06653">
    <property type="taxonomic scope" value="Archaea"/>
</dbReference>
<name>A6UN79_METVS</name>
<dbReference type="GeneID" id="5325631"/>
<dbReference type="HOGENOM" id="CLU_1607194_0_0_2"/>
<proteinExistence type="predicted"/>
<reference evidence="1" key="1">
    <citation type="submission" date="2007-06" db="EMBL/GenBank/DDBJ databases">
        <title>Complete sequence of Methanococcus vannielii SB.</title>
        <authorList>
            <consortium name="US DOE Joint Genome Institute"/>
            <person name="Copeland A."/>
            <person name="Lucas S."/>
            <person name="Lapidus A."/>
            <person name="Barry K."/>
            <person name="Glavina del Rio T."/>
            <person name="Dalin E."/>
            <person name="Tice H."/>
            <person name="Pitluck S."/>
            <person name="Chain P."/>
            <person name="Malfatti S."/>
            <person name="Shin M."/>
            <person name="Vergez L."/>
            <person name="Schmutz J."/>
            <person name="Larimer F."/>
            <person name="Land M."/>
            <person name="Hauser L."/>
            <person name="Kyrpides N."/>
            <person name="Anderson I."/>
            <person name="Sieprawska-Lupa M."/>
            <person name="Whitman W.B."/>
            <person name="Richardson P."/>
        </authorList>
    </citation>
    <scope>NUCLEOTIDE SEQUENCE [LARGE SCALE GENOMIC DNA]</scope>
    <source>
        <strain evidence="1">SB</strain>
    </source>
</reference>
<evidence type="ECO:0000313" key="1">
    <source>
        <dbReference type="EMBL" id="ABR53951.1"/>
    </source>
</evidence>
<protein>
    <submittedName>
        <fullName evidence="1">Uncharacterized protein</fullName>
    </submittedName>
</protein>
<accession>A6UN79</accession>
<evidence type="ECO:0000313" key="2">
    <source>
        <dbReference type="Proteomes" id="UP000001107"/>
    </source>
</evidence>
<dbReference type="AlphaFoldDB" id="A6UN79"/>
<gene>
    <name evidence="1" type="ordered locus">Mevan_0036</name>
</gene>
<dbReference type="RefSeq" id="WP_011971855.1">
    <property type="nucleotide sequence ID" value="NC_009634.1"/>
</dbReference>
<dbReference type="Proteomes" id="UP000001107">
    <property type="component" value="Chromosome"/>
</dbReference>
<dbReference type="KEGG" id="mvn:Mevan_0036"/>
<dbReference type="OrthoDB" id="59729at2157"/>
<sequence>MEEEKFYVTQGLCEAEVFGKLRMLIAENVSGIYNLKVTNSLNHKFYFLKFVIKSKSENFAKLCELLQKNEVILLSCYEMLFPSYKIRILGDAEKCLILQKELLEVLMSYGSVPIKSAMLSEEFTNATLELTVTNKDPSNSIKFLELMRKNTNLEYKITPVDESDI</sequence>